<keyword evidence="1" id="KW-1133">Transmembrane helix</keyword>
<name>A0ABN7AZH8_9HEMI</name>
<keyword evidence="1" id="KW-0812">Transmembrane</keyword>
<sequence>MSDLDELILVSQLTGIYFEFPGFRKEGLLAKLQKIRAALVVGLACASLWVMGLQGVESIMGLESSQAVMGLLTAFHVVFLYKKRTLLGDVIESIKNLRYNFRVFNEEEFQRRMGPIRKVARVYQISMFIYTMFYTVIPRLFDLTIGTPLWSHRLPAAIASIVNREGQTRDAQYVFATLGAVVYVPLTANAYSGVMSCLVLFGFYYSNLVDGFSKRLEEFDADFE</sequence>
<feature type="transmembrane region" description="Helical" evidence="1">
    <location>
        <begin position="182"/>
        <end position="205"/>
    </location>
</feature>
<evidence type="ECO:0000313" key="2">
    <source>
        <dbReference type="EMBL" id="BES96964.1"/>
    </source>
</evidence>
<feature type="transmembrane region" description="Helical" evidence="1">
    <location>
        <begin position="64"/>
        <end position="81"/>
    </location>
</feature>
<gene>
    <name evidence="2" type="ORF">NTJ_09778</name>
</gene>
<evidence type="ECO:0000313" key="3">
    <source>
        <dbReference type="Proteomes" id="UP001307889"/>
    </source>
</evidence>
<evidence type="ECO:0000256" key="1">
    <source>
        <dbReference type="SAM" id="Phobius"/>
    </source>
</evidence>
<accession>A0ABN7AZH8</accession>
<keyword evidence="3" id="KW-1185">Reference proteome</keyword>
<organism evidence="2 3">
    <name type="scientific">Nesidiocoris tenuis</name>
    <dbReference type="NCBI Taxonomy" id="355587"/>
    <lineage>
        <taxon>Eukaryota</taxon>
        <taxon>Metazoa</taxon>
        <taxon>Ecdysozoa</taxon>
        <taxon>Arthropoda</taxon>
        <taxon>Hexapoda</taxon>
        <taxon>Insecta</taxon>
        <taxon>Pterygota</taxon>
        <taxon>Neoptera</taxon>
        <taxon>Paraneoptera</taxon>
        <taxon>Hemiptera</taxon>
        <taxon>Heteroptera</taxon>
        <taxon>Panheteroptera</taxon>
        <taxon>Cimicomorpha</taxon>
        <taxon>Miridae</taxon>
        <taxon>Dicyphina</taxon>
        <taxon>Nesidiocoris</taxon>
    </lineage>
</organism>
<reference evidence="2 3" key="1">
    <citation type="submission" date="2023-09" db="EMBL/GenBank/DDBJ databases">
        <title>Nesidiocoris tenuis whole genome shotgun sequence.</title>
        <authorList>
            <person name="Shibata T."/>
            <person name="Shimoda M."/>
            <person name="Kobayashi T."/>
            <person name="Uehara T."/>
        </authorList>
    </citation>
    <scope>NUCLEOTIDE SEQUENCE [LARGE SCALE GENOMIC DNA]</scope>
    <source>
        <strain evidence="2 3">Japan</strain>
    </source>
</reference>
<dbReference type="Proteomes" id="UP001307889">
    <property type="component" value="Chromosome 7"/>
</dbReference>
<keyword evidence="1" id="KW-0472">Membrane</keyword>
<protein>
    <recommendedName>
        <fullName evidence="4">Odorant receptor</fullName>
    </recommendedName>
</protein>
<dbReference type="EMBL" id="AP028915">
    <property type="protein sequence ID" value="BES96964.1"/>
    <property type="molecule type" value="Genomic_DNA"/>
</dbReference>
<feature type="transmembrane region" description="Helical" evidence="1">
    <location>
        <begin position="122"/>
        <end position="141"/>
    </location>
</feature>
<proteinExistence type="predicted"/>
<evidence type="ECO:0008006" key="4">
    <source>
        <dbReference type="Google" id="ProtNLM"/>
    </source>
</evidence>